<name>A0A1M7UKX6_9ACTN</name>
<evidence type="ECO:0000313" key="2">
    <source>
        <dbReference type="EMBL" id="SHN83682.1"/>
    </source>
</evidence>
<dbReference type="EMBL" id="FRDM01000021">
    <property type="protein sequence ID" value="SHN83682.1"/>
    <property type="molecule type" value="Genomic_DNA"/>
</dbReference>
<evidence type="ECO:0000256" key="1">
    <source>
        <dbReference type="SAM" id="MobiDB-lite"/>
    </source>
</evidence>
<organism evidence="2 3">
    <name type="scientific">Geodermatophilus obscurus</name>
    <dbReference type="NCBI Taxonomy" id="1861"/>
    <lineage>
        <taxon>Bacteria</taxon>
        <taxon>Bacillati</taxon>
        <taxon>Actinomycetota</taxon>
        <taxon>Actinomycetes</taxon>
        <taxon>Geodermatophilales</taxon>
        <taxon>Geodermatophilaceae</taxon>
        <taxon>Geodermatophilus</taxon>
    </lineage>
</organism>
<dbReference type="AlphaFoldDB" id="A0A1M7UKX6"/>
<feature type="compositionally biased region" description="Polar residues" evidence="1">
    <location>
        <begin position="106"/>
        <end position="115"/>
    </location>
</feature>
<accession>A0A1M7UKX6</accession>
<feature type="region of interest" description="Disordered" evidence="1">
    <location>
        <begin position="100"/>
        <end position="138"/>
    </location>
</feature>
<gene>
    <name evidence="2" type="ORF">SAMN05660350_03467</name>
</gene>
<evidence type="ECO:0000313" key="3">
    <source>
        <dbReference type="Proteomes" id="UP000184428"/>
    </source>
</evidence>
<dbReference type="Proteomes" id="UP000184428">
    <property type="component" value="Unassembled WGS sequence"/>
</dbReference>
<sequence>MRFVSSPAAEAAADLLTPPWDAPLSRWTDDRRVQNPQHGRSEHVVRFVAEAGRVFVVEELPEQSARREYEVLRRLPELGNPAVEVIGVVVDAPPSPRTCAAGWTPPRSSARSWSTGGPCPRRPAGRRDAGGGNYVDRGAVPGGWPVTGLTTPTAIQ</sequence>
<reference evidence="2 3" key="1">
    <citation type="submission" date="2016-12" db="EMBL/GenBank/DDBJ databases">
        <authorList>
            <person name="Song W.-J."/>
            <person name="Kurnit D.M."/>
        </authorList>
    </citation>
    <scope>NUCLEOTIDE SEQUENCE [LARGE SCALE GENOMIC DNA]</scope>
    <source>
        <strain evidence="2 3">DSM 43162</strain>
    </source>
</reference>
<proteinExistence type="predicted"/>
<protein>
    <submittedName>
        <fullName evidence="2">Uncharacterized protein</fullName>
    </submittedName>
</protein>